<evidence type="ECO:0000259" key="5">
    <source>
        <dbReference type="PROSITE" id="PS51192"/>
    </source>
</evidence>
<dbReference type="InterPro" id="IPR057342">
    <property type="entry name" value="DEXDc_RapA"/>
</dbReference>
<evidence type="ECO:0000313" key="7">
    <source>
        <dbReference type="EMBL" id="SRX80104.1"/>
    </source>
</evidence>
<dbReference type="SUPFAM" id="SSF57903">
    <property type="entry name" value="FYVE/PHD zinc finger"/>
    <property type="match status" value="1"/>
</dbReference>
<sequence length="2145" mass="234976">MLEKRITHQLLETGELSLTEREREALTLPAHSTTLALELDGETFHAQWSGKSRHLTGDVLAERLQDYGQDGGLLRLRLVGGVYRLQLLPPGSPMLTIHTPPTVTPIQNKTVAAKVARRRTVDRQFHADKEYDWSAGGGRAIGFLRDARVLLSEQLKAAGFDDLELVELRLQGEELATLDDFEELLAVDVANVDRMPHQEAVARHALSRLRGRAVLADEVGLGKTIEAGLAVKELTLRGLAKRVLILCPAPLREQWREEMHQKFDLNFEVALRGPDVHKQDKLIMSLQLGLRSASKLTAEPWDIVIVDEAHRAAGAGARKTREFITSLTTACRYALFLTATPVQNDLLELYRLVELLRPGTFTSVQDFKRQFMRGYDPRTPNDPAALRRLISSAMIRTTRAQAGVDRVTRRAVDVPVTLGPRERELYALCTNLLRSVMTNPSDTMRRRSLALRLTASPFSMGTTALRMAERHPDSRVRAVLTEVGHLAMDINDSARENTAVEITHKWLKEHGRVLIFTQHTDTVTGLLRRMEVEGITARSFHGSMSAGERAATIAAFRSGEAPVMISTDAGAEGQNLQFCNCVLNFDLPWNPMRIEQRIGRVDRLTQPKDEVFIANLYAQGTIDESVYRLLAEKLRMFELLFGQVTTILGELDDSKSASFETRILEALFADNDKKMQNLLGQLGTELAQARESASTLIAADSGLSNWMASAFEHRKGLTKAGSSDLAPEVSERARMRQRRVQTWTRNVLKALGAELLHDTGEGDGAFITAQFDEEYKQELDGRTLMHLAFDRIGMEHHPDAELCAVGSPVFDEILGLLRMRGDMHATVPVVPDDIGDSPLKRAANVTLLRRRLVPSGSWSGQATFRAAVGESETTEHLLTADINGHHKVWLPRRPLQDGETLPAAFGTPTEVIAAFEKAATSQLEKLRRDLSEKVEADQAAELTRIRTGYTAQIYEASYEDSVRLQRALDSEEKRLSRVPDVRARAKILALTLDEDDWLVEETWTGPNDAETTLTYEWEDPEPPLVESDASGDPIEVLALCSDSHCVDESETQYCESCNHVFCGACGEDAVFADCPVCGLASCGVCRAAGGGLCRGCASPQRAPKLDNETRIGWRLNGGISLVVGNRVATLQRSDGVVQNLVRDDDLNNRDRKIMRSYAVHHGLPLDSGLTLRDLTERPLLAEDEDRARLSSVMAVGVEFASRGAAGSAIDRRAVQQLPQLPDVEVVSERVMGIAALLNRLRSEVPPPAPPSVQVTRRAIFTDFYLEPTGLAREVSTVADDGSIQLEDSRFERLNWARPRLDTAEVAQAELDGVAVELHRRNEAILVSVHISDQARTESWAACPYDRSLEYQLGCFEYLESISMPGGRLGKTVNDVRTIREAFPSPTECHSVEREIQPIAALTELDSGIDLEIPDDASLAALGIQADHDAARNVSQLPVSLSRGLLEQAQRPFTALLRNGLAVTEQWRGHGTATFFYRTFDGKPQSPFGSPETDFGVCRDGHFYPGGTAALCGSCHSWACPSCDELEQQALSDCPGCSAAVCRRCLATGHTVSATACVLCGDHSCADCGRDPEVTACQMCDRTVCGNCRVEDTCPACAHLDAPADAQRASLPALLALSGVDIGIGSDADADVVLIKRGDGCEQAIVRNNSVDSWKVFGKSTINDADRLALAASGILDAPVAPKVQDLEPEAPLDVMRFVVSSERTYRPVWSVDALQASGTGTQEFDSPVGNLIRIISSEFPPPRQEPTPTPATPPRLAREFAAMPTTPPSNLEISWKRFGYTIGVSTQGLCRTIVEHSVAQESTAEWASTTAMPQWIREDWEPLPAVRALAVSYGTPMAEAAIVELASLTALGLRIGEQTAWYAINSSENAPAATALSRWLGLGDADAVSVFTDPHQVRLSTVTNEVQSSVTVDPIGALNSAPRGGADVSGAARMAWNPPIEVRTPQLEKLPDRVRINLAQAFQPTTTWSQLEIGAHVKQLVTVEDGRDWLYERTLAAGQTEARRVNASTGYLFDSGAIDREGHFGTNFESCSYCGGTTCGVCLDKAVACDGCGINICKRCVTEPHANLWLCPACIAIRPPTRREAREHGRLLSTRRMLIGADAQHTVVVERSKNHWTRKTADGDSQVIASPSVNNFLDERLTVTN</sequence>
<dbReference type="GO" id="GO:0004386">
    <property type="term" value="F:helicase activity"/>
    <property type="evidence" value="ECO:0007669"/>
    <property type="project" value="UniProtKB-KW"/>
</dbReference>
<dbReference type="InterPro" id="IPR011011">
    <property type="entry name" value="Znf_FYVE_PHD"/>
</dbReference>
<dbReference type="InterPro" id="IPR014001">
    <property type="entry name" value="Helicase_ATP-bd"/>
</dbReference>
<keyword evidence="3" id="KW-0347">Helicase</keyword>
<dbReference type="Gene3D" id="3.40.50.10810">
    <property type="entry name" value="Tandem AAA-ATPase domain"/>
    <property type="match status" value="1"/>
</dbReference>
<gene>
    <name evidence="7" type="ORF">MPP7335_01843</name>
</gene>
<dbReference type="SMART" id="SM00487">
    <property type="entry name" value="DEXDc"/>
    <property type="match status" value="1"/>
</dbReference>
<evidence type="ECO:0000256" key="3">
    <source>
        <dbReference type="ARBA" id="ARBA00022806"/>
    </source>
</evidence>
<dbReference type="InterPro" id="IPR027417">
    <property type="entry name" value="P-loop_NTPase"/>
</dbReference>
<dbReference type="PROSITE" id="PS51194">
    <property type="entry name" value="HELICASE_CTER"/>
    <property type="match status" value="1"/>
</dbReference>
<evidence type="ECO:0000313" key="8">
    <source>
        <dbReference type="Proteomes" id="UP000252008"/>
    </source>
</evidence>
<dbReference type="Pfam" id="PF00271">
    <property type="entry name" value="Helicase_C"/>
    <property type="match status" value="1"/>
</dbReference>
<dbReference type="GO" id="GO:0005524">
    <property type="term" value="F:ATP binding"/>
    <property type="evidence" value="ECO:0007669"/>
    <property type="project" value="UniProtKB-KW"/>
</dbReference>
<protein>
    <recommendedName>
        <fullName evidence="9">Helicase</fullName>
    </recommendedName>
</protein>
<dbReference type="Pfam" id="PF00176">
    <property type="entry name" value="SNF2-rel_dom"/>
    <property type="match status" value="1"/>
</dbReference>
<evidence type="ECO:0000256" key="2">
    <source>
        <dbReference type="ARBA" id="ARBA00022801"/>
    </source>
</evidence>
<evidence type="ECO:0000256" key="4">
    <source>
        <dbReference type="ARBA" id="ARBA00022840"/>
    </source>
</evidence>
<dbReference type="SUPFAM" id="SSF52540">
    <property type="entry name" value="P-loop containing nucleoside triphosphate hydrolases"/>
    <property type="match status" value="2"/>
</dbReference>
<dbReference type="RefSeq" id="WP_083145588.1">
    <property type="nucleotide sequence ID" value="NZ_MVID01000024.1"/>
</dbReference>
<keyword evidence="1" id="KW-0547">Nucleotide-binding</keyword>
<dbReference type="GO" id="GO:0016787">
    <property type="term" value="F:hydrolase activity"/>
    <property type="evidence" value="ECO:0007669"/>
    <property type="project" value="UniProtKB-KW"/>
</dbReference>
<evidence type="ECO:0008006" key="9">
    <source>
        <dbReference type="Google" id="ProtNLM"/>
    </source>
</evidence>
<organism evidence="7 8">
    <name type="scientific">Mycolicibacterium parafortuitum</name>
    <name type="common">Mycobacterium parafortuitum</name>
    <dbReference type="NCBI Taxonomy" id="39692"/>
    <lineage>
        <taxon>Bacteria</taxon>
        <taxon>Bacillati</taxon>
        <taxon>Actinomycetota</taxon>
        <taxon>Actinomycetes</taxon>
        <taxon>Mycobacteriales</taxon>
        <taxon>Mycobacteriaceae</taxon>
        <taxon>Mycolicibacterium</taxon>
    </lineage>
</organism>
<dbReference type="InterPro" id="IPR049730">
    <property type="entry name" value="SNF2/RAD54-like_C"/>
</dbReference>
<dbReference type="InterPro" id="IPR001650">
    <property type="entry name" value="Helicase_C-like"/>
</dbReference>
<evidence type="ECO:0000256" key="1">
    <source>
        <dbReference type="ARBA" id="ARBA00022741"/>
    </source>
</evidence>
<evidence type="ECO:0000259" key="6">
    <source>
        <dbReference type="PROSITE" id="PS51194"/>
    </source>
</evidence>
<dbReference type="EMBL" id="UEGS01000001">
    <property type="protein sequence ID" value="SRX80104.1"/>
    <property type="molecule type" value="Genomic_DNA"/>
</dbReference>
<dbReference type="PANTHER" id="PTHR45766:SF6">
    <property type="entry name" value="SWI_SNF-RELATED MATRIX-ASSOCIATED ACTIN-DEPENDENT REGULATOR OF CHROMATIN SUBFAMILY A-LIKE PROTEIN 1"/>
    <property type="match status" value="1"/>
</dbReference>
<dbReference type="CDD" id="cd18793">
    <property type="entry name" value="SF2_C_SNF"/>
    <property type="match status" value="1"/>
</dbReference>
<dbReference type="Gene3D" id="3.40.50.300">
    <property type="entry name" value="P-loop containing nucleotide triphosphate hydrolases"/>
    <property type="match status" value="1"/>
</dbReference>
<dbReference type="PROSITE" id="PS51192">
    <property type="entry name" value="HELICASE_ATP_BIND_1"/>
    <property type="match status" value="1"/>
</dbReference>
<dbReference type="InterPro" id="IPR038718">
    <property type="entry name" value="SNF2-like_sf"/>
</dbReference>
<name>A0A375YGA0_MYCPF</name>
<feature type="domain" description="Helicase C-terminal" evidence="6">
    <location>
        <begin position="499"/>
        <end position="652"/>
    </location>
</feature>
<dbReference type="CDD" id="cd18011">
    <property type="entry name" value="DEXDc_RapA"/>
    <property type="match status" value="1"/>
</dbReference>
<dbReference type="STRING" id="39692.BST38_21910"/>
<keyword evidence="2" id="KW-0378">Hydrolase</keyword>
<accession>A0A375YGA0</accession>
<proteinExistence type="predicted"/>
<dbReference type="SMART" id="SM00490">
    <property type="entry name" value="HELICc"/>
    <property type="match status" value="1"/>
</dbReference>
<keyword evidence="8" id="KW-1185">Reference proteome</keyword>
<dbReference type="InterPro" id="IPR000330">
    <property type="entry name" value="SNF2_N"/>
</dbReference>
<dbReference type="PANTHER" id="PTHR45766">
    <property type="entry name" value="DNA ANNEALING HELICASE AND ENDONUCLEASE ZRANB3 FAMILY MEMBER"/>
    <property type="match status" value="1"/>
</dbReference>
<keyword evidence="4" id="KW-0067">ATP-binding</keyword>
<feature type="domain" description="Helicase ATP-binding" evidence="5">
    <location>
        <begin position="204"/>
        <end position="359"/>
    </location>
</feature>
<reference evidence="7 8" key="1">
    <citation type="submission" date="2018-05" db="EMBL/GenBank/DDBJ databases">
        <authorList>
            <consortium name="IHU Genomes"/>
        </authorList>
    </citation>
    <scope>NUCLEOTIDE SEQUENCE [LARGE SCALE GENOMIC DNA]</scope>
    <source>
        <strain evidence="7 8">P7335</strain>
    </source>
</reference>
<dbReference type="Proteomes" id="UP000252008">
    <property type="component" value="Unassembled WGS sequence"/>
</dbReference>